<dbReference type="InterPro" id="IPR037185">
    <property type="entry name" value="EmrE-like"/>
</dbReference>
<feature type="domain" description="EamA" evidence="6">
    <location>
        <begin position="150"/>
        <end position="277"/>
    </location>
</feature>
<dbReference type="SUPFAM" id="SSF103481">
    <property type="entry name" value="Multidrug resistance efflux transporter EmrE"/>
    <property type="match status" value="2"/>
</dbReference>
<organism evidence="7">
    <name type="scientific">hydrothermal vent metagenome</name>
    <dbReference type="NCBI Taxonomy" id="652676"/>
    <lineage>
        <taxon>unclassified sequences</taxon>
        <taxon>metagenomes</taxon>
        <taxon>ecological metagenomes</taxon>
    </lineage>
</organism>
<gene>
    <name evidence="7" type="ORF">MNBD_GAMMA12-3090</name>
</gene>
<sequence length="287" mass="32011">MINKPIIKASVWMLITLMAFSVLAVSVKESATYLGTAEILFFRSLIGLIIISIVIFFTGLKQIKTNNIKKHVLRNGTHFLGQYGWFYGIAYIPLAEVFALEFTVPIWTAIAAAILLNETVTKTRFLSIILGLIGVLVILRPSSNIIHHAAIVVLVGAIAYGLSHTLTRSIVKHDSPLSIIFYMCLMQLPIGFLLSLNSWVSPTLTTFLWLLLVAITALIAHYALSKALTYADATVVIPMDFLRLPVIMVVGLYFYQESFEWLLLLGGLIMLLGNYLNLRKEYKNSDT</sequence>
<evidence type="ECO:0000256" key="4">
    <source>
        <dbReference type="ARBA" id="ARBA00023136"/>
    </source>
</evidence>
<dbReference type="EMBL" id="UOFL01000257">
    <property type="protein sequence ID" value="VAW82961.1"/>
    <property type="molecule type" value="Genomic_DNA"/>
</dbReference>
<dbReference type="PANTHER" id="PTHR22911">
    <property type="entry name" value="ACYL-MALONYL CONDENSING ENZYME-RELATED"/>
    <property type="match status" value="1"/>
</dbReference>
<feature type="transmembrane region" description="Helical" evidence="5">
    <location>
        <begin position="206"/>
        <end position="224"/>
    </location>
</feature>
<evidence type="ECO:0000256" key="3">
    <source>
        <dbReference type="ARBA" id="ARBA00022989"/>
    </source>
</evidence>
<evidence type="ECO:0000256" key="5">
    <source>
        <dbReference type="SAM" id="Phobius"/>
    </source>
</evidence>
<feature type="transmembrane region" description="Helical" evidence="5">
    <location>
        <begin position="98"/>
        <end position="116"/>
    </location>
</feature>
<dbReference type="GO" id="GO:0016020">
    <property type="term" value="C:membrane"/>
    <property type="evidence" value="ECO:0007669"/>
    <property type="project" value="UniProtKB-SubCell"/>
</dbReference>
<feature type="transmembrane region" description="Helical" evidence="5">
    <location>
        <begin position="236"/>
        <end position="255"/>
    </location>
</feature>
<evidence type="ECO:0000256" key="1">
    <source>
        <dbReference type="ARBA" id="ARBA00004141"/>
    </source>
</evidence>
<dbReference type="AlphaFoldDB" id="A0A3B0YU71"/>
<reference evidence="7" key="1">
    <citation type="submission" date="2018-06" db="EMBL/GenBank/DDBJ databases">
        <authorList>
            <person name="Zhirakovskaya E."/>
        </authorList>
    </citation>
    <scope>NUCLEOTIDE SEQUENCE</scope>
</reference>
<keyword evidence="4 5" id="KW-0472">Membrane</keyword>
<feature type="transmembrane region" description="Helical" evidence="5">
    <location>
        <begin position="40"/>
        <end position="60"/>
    </location>
</feature>
<evidence type="ECO:0000256" key="2">
    <source>
        <dbReference type="ARBA" id="ARBA00022692"/>
    </source>
</evidence>
<dbReference type="PANTHER" id="PTHR22911:SF6">
    <property type="entry name" value="SOLUTE CARRIER FAMILY 35 MEMBER G1"/>
    <property type="match status" value="1"/>
</dbReference>
<dbReference type="InterPro" id="IPR000620">
    <property type="entry name" value="EamA_dom"/>
</dbReference>
<feature type="transmembrane region" description="Helical" evidence="5">
    <location>
        <begin position="261"/>
        <end position="278"/>
    </location>
</feature>
<keyword evidence="2 5" id="KW-0812">Transmembrane</keyword>
<name>A0A3B0YU71_9ZZZZ</name>
<feature type="transmembrane region" description="Helical" evidence="5">
    <location>
        <begin position="145"/>
        <end position="167"/>
    </location>
</feature>
<comment type="subcellular location">
    <subcellularLocation>
        <location evidence="1">Membrane</location>
        <topology evidence="1">Multi-pass membrane protein</topology>
    </subcellularLocation>
</comment>
<accession>A0A3B0YU71</accession>
<protein>
    <submittedName>
        <fullName evidence="7">Membrane protein</fullName>
    </submittedName>
</protein>
<proteinExistence type="predicted"/>
<evidence type="ECO:0000259" key="6">
    <source>
        <dbReference type="Pfam" id="PF00892"/>
    </source>
</evidence>
<feature type="domain" description="EamA" evidence="6">
    <location>
        <begin position="9"/>
        <end position="139"/>
    </location>
</feature>
<feature type="transmembrane region" description="Helical" evidence="5">
    <location>
        <begin position="179"/>
        <end position="200"/>
    </location>
</feature>
<dbReference type="Pfam" id="PF00892">
    <property type="entry name" value="EamA"/>
    <property type="match status" value="2"/>
</dbReference>
<keyword evidence="3 5" id="KW-1133">Transmembrane helix</keyword>
<evidence type="ECO:0000313" key="7">
    <source>
        <dbReference type="EMBL" id="VAW82961.1"/>
    </source>
</evidence>
<feature type="transmembrane region" description="Helical" evidence="5">
    <location>
        <begin position="123"/>
        <end position="139"/>
    </location>
</feature>